<dbReference type="OrthoDB" id="1708466at2759"/>
<accession>A0A7J0F628</accession>
<comment type="caution">
    <text evidence="2">The sequence shown here is derived from an EMBL/GenBank/DDBJ whole genome shotgun (WGS) entry which is preliminary data.</text>
</comment>
<evidence type="ECO:0000256" key="1">
    <source>
        <dbReference type="SAM" id="MobiDB-lite"/>
    </source>
</evidence>
<organism evidence="2 3">
    <name type="scientific">Actinidia rufa</name>
    <dbReference type="NCBI Taxonomy" id="165716"/>
    <lineage>
        <taxon>Eukaryota</taxon>
        <taxon>Viridiplantae</taxon>
        <taxon>Streptophyta</taxon>
        <taxon>Embryophyta</taxon>
        <taxon>Tracheophyta</taxon>
        <taxon>Spermatophyta</taxon>
        <taxon>Magnoliopsida</taxon>
        <taxon>eudicotyledons</taxon>
        <taxon>Gunneridae</taxon>
        <taxon>Pentapetalae</taxon>
        <taxon>asterids</taxon>
        <taxon>Ericales</taxon>
        <taxon>Actinidiaceae</taxon>
        <taxon>Actinidia</taxon>
    </lineage>
</organism>
<protein>
    <submittedName>
        <fullName evidence="2">Uncharacterized protein</fullName>
    </submittedName>
</protein>
<keyword evidence="3" id="KW-1185">Reference proteome</keyword>
<gene>
    <name evidence="2" type="ORF">Acr_09g0005090</name>
</gene>
<feature type="region of interest" description="Disordered" evidence="1">
    <location>
        <begin position="1"/>
        <end position="35"/>
    </location>
</feature>
<proteinExistence type="predicted"/>
<dbReference type="AlphaFoldDB" id="A0A7J0F628"/>
<name>A0A7J0F628_9ERIC</name>
<sequence length="205" mass="24683">MAKFYIGSSSPNRDEKKEDQTREERGKRPRDGEPRKKAFEVANIVFKETFFKPLPKIIDKPYFFRPETMAPSKRNQKYRSLQLKEYIDEERTRREAYDAVRPKHRVKRQATKEGEMDPKDYQLIHGFLDFDGDNELRLFLAKDKKYPVMQEAKAKDLWKKLEDKYIAKSVENHLYLKKKLFRFQYHLGISMIEHLNDYNKNLANL</sequence>
<dbReference type="Proteomes" id="UP000585474">
    <property type="component" value="Unassembled WGS sequence"/>
</dbReference>
<feature type="compositionally biased region" description="Basic and acidic residues" evidence="1">
    <location>
        <begin position="12"/>
        <end position="35"/>
    </location>
</feature>
<reference evidence="2 3" key="1">
    <citation type="submission" date="2019-07" db="EMBL/GenBank/DDBJ databases">
        <title>De Novo Assembly of kiwifruit Actinidia rufa.</title>
        <authorList>
            <person name="Sugita-Konishi S."/>
            <person name="Sato K."/>
            <person name="Mori E."/>
            <person name="Abe Y."/>
            <person name="Kisaki G."/>
            <person name="Hamano K."/>
            <person name="Suezawa K."/>
            <person name="Otani M."/>
            <person name="Fukuda T."/>
            <person name="Manabe T."/>
            <person name="Gomi K."/>
            <person name="Tabuchi M."/>
            <person name="Akimitsu K."/>
            <person name="Kataoka I."/>
        </authorList>
    </citation>
    <scope>NUCLEOTIDE SEQUENCE [LARGE SCALE GENOMIC DNA]</scope>
    <source>
        <strain evidence="3">cv. Fuchu</strain>
    </source>
</reference>
<evidence type="ECO:0000313" key="2">
    <source>
        <dbReference type="EMBL" id="GFY94063.1"/>
    </source>
</evidence>
<evidence type="ECO:0000313" key="3">
    <source>
        <dbReference type="Proteomes" id="UP000585474"/>
    </source>
</evidence>
<dbReference type="EMBL" id="BJWL01000009">
    <property type="protein sequence ID" value="GFY94063.1"/>
    <property type="molecule type" value="Genomic_DNA"/>
</dbReference>
<dbReference type="Pfam" id="PF14223">
    <property type="entry name" value="Retrotran_gag_2"/>
    <property type="match status" value="1"/>
</dbReference>